<dbReference type="EMBL" id="LR881467">
    <property type="protein sequence ID" value="CAD5318480.1"/>
    <property type="molecule type" value="Genomic_DNA"/>
</dbReference>
<proteinExistence type="predicted"/>
<accession>A0A7G2ECA0</accession>
<evidence type="ECO:0000256" key="1">
    <source>
        <dbReference type="SAM" id="MobiDB-lite"/>
    </source>
</evidence>
<evidence type="ECO:0000313" key="3">
    <source>
        <dbReference type="Proteomes" id="UP000516314"/>
    </source>
</evidence>
<protein>
    <submittedName>
        <fullName evidence="2">(thale cress) hypothetical protein</fullName>
    </submittedName>
</protein>
<dbReference type="Proteomes" id="UP000516314">
    <property type="component" value="Chromosome 2"/>
</dbReference>
<organism evidence="2 3">
    <name type="scientific">Arabidopsis thaliana</name>
    <name type="common">Mouse-ear cress</name>
    <dbReference type="NCBI Taxonomy" id="3702"/>
    <lineage>
        <taxon>Eukaryota</taxon>
        <taxon>Viridiplantae</taxon>
        <taxon>Streptophyta</taxon>
        <taxon>Embryophyta</taxon>
        <taxon>Tracheophyta</taxon>
        <taxon>Spermatophyta</taxon>
        <taxon>Magnoliopsida</taxon>
        <taxon>eudicotyledons</taxon>
        <taxon>Gunneridae</taxon>
        <taxon>Pentapetalae</taxon>
        <taxon>rosids</taxon>
        <taxon>malvids</taxon>
        <taxon>Brassicales</taxon>
        <taxon>Brassicaceae</taxon>
        <taxon>Camelineae</taxon>
        <taxon>Arabidopsis</taxon>
    </lineage>
</organism>
<feature type="compositionally biased region" description="Low complexity" evidence="1">
    <location>
        <begin position="39"/>
        <end position="53"/>
    </location>
</feature>
<dbReference type="AlphaFoldDB" id="A0A7G2ECA0"/>
<sequence length="217" mass="23736">MRKSYLHNYRSSDYLTISMLMADNSSGQSLSHRKPPTSSPSSISTTVSSPKSPFRLRFEKPPSRFGLSFGSDSVSASSPPGGVLKRKRPTRLDIPIGVAGFVAPISSSADVAMTSREECREVEREGDGYFVYCKRGRREAREKLLAHAEDDESIERQENEDDDGRASVDDDDGRGRINVGRLKALLTITTGEGRGNEFAGRKLVGMIAGVEMMLSAL</sequence>
<name>A0A7G2ECA0_ARATH</name>
<feature type="region of interest" description="Disordered" evidence="1">
    <location>
        <begin position="148"/>
        <end position="173"/>
    </location>
</feature>
<feature type="region of interest" description="Disordered" evidence="1">
    <location>
        <begin position="68"/>
        <end position="88"/>
    </location>
</feature>
<feature type="compositionally biased region" description="Acidic residues" evidence="1">
    <location>
        <begin position="149"/>
        <end position="163"/>
    </location>
</feature>
<reference evidence="2 3" key="1">
    <citation type="submission" date="2020-09" db="EMBL/GenBank/DDBJ databases">
        <authorList>
            <person name="Ashkenazy H."/>
        </authorList>
    </citation>
    <scope>NUCLEOTIDE SEQUENCE [LARGE SCALE GENOMIC DNA]</scope>
    <source>
        <strain evidence="3">cv. Cdm-0</strain>
    </source>
</reference>
<feature type="region of interest" description="Disordered" evidence="1">
    <location>
        <begin position="25"/>
        <end position="55"/>
    </location>
</feature>
<evidence type="ECO:0000313" key="2">
    <source>
        <dbReference type="EMBL" id="CAD5318480.1"/>
    </source>
</evidence>
<gene>
    <name evidence="2" type="ORF">AT9943_LOCUS6711</name>
</gene>